<dbReference type="OrthoDB" id="9787095at2"/>
<dbReference type="SFLD" id="SFLDF00412">
    <property type="entry name" value="spore_photoproduct_lyase_2"/>
    <property type="match status" value="1"/>
</dbReference>
<keyword evidence="1" id="KW-0456">Lyase</keyword>
<dbReference type="Proteomes" id="UP000242850">
    <property type="component" value="Unassembled WGS sequence"/>
</dbReference>
<dbReference type="GO" id="GO:0042601">
    <property type="term" value="C:endospore-forming forespore"/>
    <property type="evidence" value="ECO:0007669"/>
    <property type="project" value="TreeGrafter"/>
</dbReference>
<sequence>MKKFIPSQIFIEKDALKYKLTHEIIEKFKNNNIPIFEENFKKTFKKLNEQQFFAISKKTLILSVNKNKKLETCKPSADYQFSLVSGCPGICEYCYLQTKHACSPYIKVYVNIDEILDNIQKYIDNNRPKITTFELSSISDPISVEHITGSVKKTIEFFSTQTYGKLRLVTKFTNIDSLLNINHNNNTKIRFSINTDYIINTFEHNTSSLEERIESAYKILSSGYNTGFIIAPIIVYEGWKKDYENLFSYMKRKLEEFKNKEISFELIQFRFTLKSKDIILKRFPKTKLNLNENERLKKWGPYGYYKYVYQKEISNELKKYFYEKIKKYFPNSKIEYFT</sequence>
<dbReference type="Pfam" id="PF20903">
    <property type="entry name" value="SPL"/>
    <property type="match status" value="1"/>
</dbReference>
<dbReference type="NCBIfam" id="TIGR04070">
    <property type="entry name" value="photo_TT_lyase"/>
    <property type="match status" value="1"/>
</dbReference>
<dbReference type="InterPro" id="IPR034559">
    <property type="entry name" value="SPL_Clostridia"/>
</dbReference>
<accession>A0A1H5SPA7</accession>
<dbReference type="InterPro" id="IPR007197">
    <property type="entry name" value="rSAM"/>
</dbReference>
<dbReference type="SFLD" id="SFLDS00029">
    <property type="entry name" value="Radical_SAM"/>
    <property type="match status" value="1"/>
</dbReference>
<dbReference type="InterPro" id="IPR023897">
    <property type="entry name" value="SPL_firmicutes"/>
</dbReference>
<organism evidence="1 2">
    <name type="scientific">Caloramator fervidus</name>
    <dbReference type="NCBI Taxonomy" id="29344"/>
    <lineage>
        <taxon>Bacteria</taxon>
        <taxon>Bacillati</taxon>
        <taxon>Bacillota</taxon>
        <taxon>Clostridia</taxon>
        <taxon>Eubacteriales</taxon>
        <taxon>Clostridiaceae</taxon>
        <taxon>Caloramator</taxon>
    </lineage>
</organism>
<evidence type="ECO:0000313" key="2">
    <source>
        <dbReference type="Proteomes" id="UP000242850"/>
    </source>
</evidence>
<dbReference type="PANTHER" id="PTHR37822">
    <property type="entry name" value="SPORE PHOTOPRODUCT LYASE-RELATED"/>
    <property type="match status" value="1"/>
</dbReference>
<name>A0A1H5SPA7_9CLOT</name>
<evidence type="ECO:0000313" key="1">
    <source>
        <dbReference type="EMBL" id="SEF52436.1"/>
    </source>
</evidence>
<dbReference type="AlphaFoldDB" id="A0A1H5SPA7"/>
<proteinExistence type="predicted"/>
<dbReference type="GO" id="GO:0003913">
    <property type="term" value="F:DNA photolyase activity"/>
    <property type="evidence" value="ECO:0007669"/>
    <property type="project" value="InterPro"/>
</dbReference>
<dbReference type="GO" id="GO:1904047">
    <property type="term" value="F:S-adenosyl-L-methionine binding"/>
    <property type="evidence" value="ECO:0007669"/>
    <property type="project" value="InterPro"/>
</dbReference>
<keyword evidence="2" id="KW-1185">Reference proteome</keyword>
<dbReference type="RefSeq" id="WP_103895453.1">
    <property type="nucleotide sequence ID" value="NZ_FNUK01000003.1"/>
</dbReference>
<dbReference type="Gene3D" id="3.40.50.12110">
    <property type="match status" value="1"/>
</dbReference>
<dbReference type="InterPro" id="IPR049539">
    <property type="entry name" value="SPL"/>
</dbReference>
<dbReference type="EMBL" id="FNUK01000003">
    <property type="protein sequence ID" value="SEF52436.1"/>
    <property type="molecule type" value="Genomic_DNA"/>
</dbReference>
<dbReference type="SFLD" id="SFLDG01079">
    <property type="entry name" value="spore_photoproduct_lyase_like"/>
    <property type="match status" value="1"/>
</dbReference>
<gene>
    <name evidence="1" type="ORF">SAMN05660865_00440</name>
</gene>
<reference evidence="2" key="1">
    <citation type="submission" date="2016-10" db="EMBL/GenBank/DDBJ databases">
        <authorList>
            <person name="Varghese N."/>
            <person name="Submissions S."/>
        </authorList>
    </citation>
    <scope>NUCLEOTIDE SEQUENCE [LARGE SCALE GENOMIC DNA]</scope>
    <source>
        <strain evidence="2">DSM 5463</strain>
    </source>
</reference>
<dbReference type="GO" id="GO:0051539">
    <property type="term" value="F:4 iron, 4 sulfur cluster binding"/>
    <property type="evidence" value="ECO:0007669"/>
    <property type="project" value="TreeGrafter"/>
</dbReference>
<dbReference type="Gene3D" id="3.80.30.30">
    <property type="match status" value="1"/>
</dbReference>
<protein>
    <submittedName>
        <fullName evidence="1">Spore photoproduct lyase</fullName>
    </submittedName>
</protein>
<dbReference type="PANTHER" id="PTHR37822:SF2">
    <property type="entry name" value="SPORE PHOTOPRODUCT LYASE"/>
    <property type="match status" value="1"/>
</dbReference>